<dbReference type="AlphaFoldDB" id="A0A6G1KLA6"/>
<evidence type="ECO:0000256" key="1">
    <source>
        <dbReference type="ARBA" id="ARBA00004173"/>
    </source>
</evidence>
<dbReference type="EMBL" id="MU005765">
    <property type="protein sequence ID" value="KAF2713262.1"/>
    <property type="molecule type" value="Genomic_DNA"/>
</dbReference>
<dbReference type="InterPro" id="IPR018828">
    <property type="entry name" value="RRG7"/>
</dbReference>
<evidence type="ECO:0000256" key="2">
    <source>
        <dbReference type="ARBA" id="ARBA00023128"/>
    </source>
</evidence>
<accession>A0A6G1KLA6</accession>
<feature type="region of interest" description="Disordered" evidence="3">
    <location>
        <begin position="367"/>
        <end position="400"/>
    </location>
</feature>
<gene>
    <name evidence="4" type="ORF">K504DRAFT_449986</name>
</gene>
<keyword evidence="5" id="KW-1185">Reference proteome</keyword>
<dbReference type="InterPro" id="IPR011856">
    <property type="entry name" value="tRNA_endonuc-like_dom_sf"/>
</dbReference>
<dbReference type="PANTHER" id="PTHR28133">
    <property type="entry name" value="REQUIRED FOR RESPIRATORY GROWTH PROTEIN 7, MITOCHONDRIAL"/>
    <property type="match status" value="1"/>
</dbReference>
<protein>
    <submittedName>
        <fullName evidence="4">Uncharacterized protein</fullName>
    </submittedName>
</protein>
<reference evidence="4" key="1">
    <citation type="journal article" date="2020" name="Stud. Mycol.">
        <title>101 Dothideomycetes genomes: a test case for predicting lifestyles and emergence of pathogens.</title>
        <authorList>
            <person name="Haridas S."/>
            <person name="Albert R."/>
            <person name="Binder M."/>
            <person name="Bloem J."/>
            <person name="Labutti K."/>
            <person name="Salamov A."/>
            <person name="Andreopoulos B."/>
            <person name="Baker S."/>
            <person name="Barry K."/>
            <person name="Bills G."/>
            <person name="Bluhm B."/>
            <person name="Cannon C."/>
            <person name="Castanera R."/>
            <person name="Culley D."/>
            <person name="Daum C."/>
            <person name="Ezra D."/>
            <person name="Gonzalez J."/>
            <person name="Henrissat B."/>
            <person name="Kuo A."/>
            <person name="Liang C."/>
            <person name="Lipzen A."/>
            <person name="Lutzoni F."/>
            <person name="Magnuson J."/>
            <person name="Mondo S."/>
            <person name="Nolan M."/>
            <person name="Ohm R."/>
            <person name="Pangilinan J."/>
            <person name="Park H.-J."/>
            <person name="Ramirez L."/>
            <person name="Alfaro M."/>
            <person name="Sun H."/>
            <person name="Tritt A."/>
            <person name="Yoshinaga Y."/>
            <person name="Zwiers L.-H."/>
            <person name="Turgeon B."/>
            <person name="Goodwin S."/>
            <person name="Spatafora J."/>
            <person name="Crous P."/>
            <person name="Grigoriev I."/>
        </authorList>
    </citation>
    <scope>NUCLEOTIDE SEQUENCE</scope>
    <source>
        <strain evidence="4">CBS 279.74</strain>
    </source>
</reference>
<feature type="compositionally biased region" description="Basic residues" evidence="3">
    <location>
        <begin position="373"/>
        <end position="391"/>
    </location>
</feature>
<dbReference type="PANTHER" id="PTHR28133:SF1">
    <property type="entry name" value="REQUIRED FOR RESPIRATORY GROWTH PROTEIN 7, MITOCHONDRIAL"/>
    <property type="match status" value="1"/>
</dbReference>
<name>A0A6G1KLA6_9PLEO</name>
<dbReference type="GO" id="GO:0003676">
    <property type="term" value="F:nucleic acid binding"/>
    <property type="evidence" value="ECO:0007669"/>
    <property type="project" value="InterPro"/>
</dbReference>
<evidence type="ECO:0000256" key="3">
    <source>
        <dbReference type="SAM" id="MobiDB-lite"/>
    </source>
</evidence>
<dbReference type="Gene3D" id="3.40.1350.10">
    <property type="match status" value="1"/>
</dbReference>
<dbReference type="SUPFAM" id="SSF52980">
    <property type="entry name" value="Restriction endonuclease-like"/>
    <property type="match status" value="1"/>
</dbReference>
<comment type="subcellular location">
    <subcellularLocation>
        <location evidence="1">Mitochondrion</location>
    </subcellularLocation>
</comment>
<proteinExistence type="predicted"/>
<sequence length="588" mass="66247">MRSLLRPLWLQPTSPTLIPRHPRTLLVRRALRTKATTTTDAITEIPEKEQVLEKTKPKRRKIIRPRKRAVDILPPVTEPTHLPKIIITPGSQHHNSLPSYLDYAKRVGLGPTKAVFIGTHYEYVVALSLLRLGFSLLRTGRKHDLGIDLVGHWTLDQFPQQIPVIIQCKARSEGNSCAPMHVRELEGAFRGKPAAWRDVDVLGLLVTTDRASKGILDALGRSPKPMGFLKVSQVGQIEQFVWNRAAGERGLEGVGVQLRYTPRALLRPIGSDAQGIEGEEWKIGTFRKLRNHFSDSGTETDVQLTWMGQPIFPIRKDLAPETMELVVKGIIGLQDAPKEGRQEIKDSYQRVCRTKKEMLLVKETESKISPKVPAKRGRPPGTKNKVKKARPRSSSTSTTASNASVHYATFVAPTLDWRAHNCHSSICGRCAPYSAAVYRASIERSFRRLAPEYIHYAFTLVRDNGFTFTSATETANRKMERDIYHRRQETVRRTQGRVESLMRRLGQMPHGAISRLRARTLNASALSPTVPPTPPTFPSIANYFDSINSDIDSDTHAERTDMSEEVNDHLGDAESDMDIYDYDTHIDW</sequence>
<evidence type="ECO:0000313" key="4">
    <source>
        <dbReference type="EMBL" id="KAF2713262.1"/>
    </source>
</evidence>
<keyword evidence="2" id="KW-0496">Mitochondrion</keyword>
<dbReference type="InterPro" id="IPR011335">
    <property type="entry name" value="Restrct_endonuc-II-like"/>
</dbReference>
<evidence type="ECO:0000313" key="5">
    <source>
        <dbReference type="Proteomes" id="UP000799428"/>
    </source>
</evidence>
<organism evidence="4 5">
    <name type="scientific">Pleomassaria siparia CBS 279.74</name>
    <dbReference type="NCBI Taxonomy" id="1314801"/>
    <lineage>
        <taxon>Eukaryota</taxon>
        <taxon>Fungi</taxon>
        <taxon>Dikarya</taxon>
        <taxon>Ascomycota</taxon>
        <taxon>Pezizomycotina</taxon>
        <taxon>Dothideomycetes</taxon>
        <taxon>Pleosporomycetidae</taxon>
        <taxon>Pleosporales</taxon>
        <taxon>Pleomassariaceae</taxon>
        <taxon>Pleomassaria</taxon>
    </lineage>
</organism>
<dbReference type="Pfam" id="PF10356">
    <property type="entry name" value="RRG7"/>
    <property type="match status" value="2"/>
</dbReference>
<dbReference type="OrthoDB" id="20734at2759"/>
<dbReference type="GO" id="GO:0005739">
    <property type="term" value="C:mitochondrion"/>
    <property type="evidence" value="ECO:0007669"/>
    <property type="project" value="UniProtKB-SubCell"/>
</dbReference>
<dbReference type="Proteomes" id="UP000799428">
    <property type="component" value="Unassembled WGS sequence"/>
</dbReference>
<dbReference type="GO" id="GO:0006302">
    <property type="term" value="P:double-strand break repair"/>
    <property type="evidence" value="ECO:0007669"/>
    <property type="project" value="UniProtKB-ARBA"/>
</dbReference>